<comment type="caution">
    <text evidence="2">The sequence shown here is derived from an EMBL/GenBank/DDBJ whole genome shotgun (WGS) entry which is preliminary data.</text>
</comment>
<dbReference type="RefSeq" id="WP_067649314.1">
    <property type="nucleotide sequence ID" value="NZ_KQ961029.1"/>
</dbReference>
<sequence>MTKIFARFMKDESGATAIEYGLIAALISVAIIAGATTVGDKLKIVFDNIATKMTTASGKTT</sequence>
<evidence type="ECO:0000313" key="2">
    <source>
        <dbReference type="EMBL" id="KXG84343.1"/>
    </source>
</evidence>
<reference evidence="2 3" key="1">
    <citation type="submission" date="2015-11" db="EMBL/GenBank/DDBJ databases">
        <title>Draft genome sequence of Agrobacterium sp. R89-1.</title>
        <authorList>
            <person name="Zahradnik J."/>
            <person name="Kyslikova E."/>
            <person name="Palyzova A."/>
            <person name="Kyslik P."/>
        </authorList>
    </citation>
    <scope>NUCLEOTIDE SEQUENCE [LARGE SCALE GENOMIC DNA]</scope>
    <source>
        <strain evidence="2 3">R89-1</strain>
    </source>
</reference>
<keyword evidence="1" id="KW-1133">Transmembrane helix</keyword>
<evidence type="ECO:0000256" key="1">
    <source>
        <dbReference type="SAM" id="Phobius"/>
    </source>
</evidence>
<name>A0A135NYU5_9HYPH</name>
<protein>
    <submittedName>
        <fullName evidence="2">Pilus assembly protein</fullName>
    </submittedName>
</protein>
<dbReference type="Proteomes" id="UP000070498">
    <property type="component" value="Unassembled WGS sequence"/>
</dbReference>
<dbReference type="EMBL" id="LNUW01000037">
    <property type="protein sequence ID" value="KXG84343.1"/>
    <property type="molecule type" value="Genomic_DNA"/>
</dbReference>
<dbReference type="InterPro" id="IPR007047">
    <property type="entry name" value="Flp_Fap"/>
</dbReference>
<accession>A0A135NYU5</accession>
<dbReference type="AlphaFoldDB" id="A0A135NYU5"/>
<keyword evidence="3" id="KW-1185">Reference proteome</keyword>
<organism evidence="2 3">
    <name type="scientific">Agrobacterium bohemicum</name>
    <dbReference type="NCBI Taxonomy" id="2052828"/>
    <lineage>
        <taxon>Bacteria</taxon>
        <taxon>Pseudomonadati</taxon>
        <taxon>Pseudomonadota</taxon>
        <taxon>Alphaproteobacteria</taxon>
        <taxon>Hyphomicrobiales</taxon>
        <taxon>Rhizobiaceae</taxon>
        <taxon>Rhizobium/Agrobacterium group</taxon>
        <taxon>Agrobacterium</taxon>
    </lineage>
</organism>
<keyword evidence="1" id="KW-0472">Membrane</keyword>
<dbReference type="Pfam" id="PF04964">
    <property type="entry name" value="Flp_Fap"/>
    <property type="match status" value="1"/>
</dbReference>
<proteinExistence type="predicted"/>
<evidence type="ECO:0000313" key="3">
    <source>
        <dbReference type="Proteomes" id="UP000070498"/>
    </source>
</evidence>
<feature type="transmembrane region" description="Helical" evidence="1">
    <location>
        <begin position="20"/>
        <end position="39"/>
    </location>
</feature>
<keyword evidence="1" id="KW-0812">Transmembrane</keyword>
<gene>
    <name evidence="2" type="ORF">ATO67_12545</name>
</gene>
<dbReference type="STRING" id="2052828.ATO67_12545"/>